<dbReference type="SUPFAM" id="SSF49899">
    <property type="entry name" value="Concanavalin A-like lectins/glucanases"/>
    <property type="match status" value="1"/>
</dbReference>
<reference evidence="3 4" key="1">
    <citation type="journal article" date="2014" name="Int. J. Syst. Evol. Microbiol.">
        <title>Complete genome sequence of Corynebacterium casei LMG S-19264T (=DSM 44701T), isolated from a smear-ripened cheese.</title>
        <authorList>
            <consortium name="US DOE Joint Genome Institute (JGI-PGF)"/>
            <person name="Walter F."/>
            <person name="Albersmeier A."/>
            <person name="Kalinowski J."/>
            <person name="Ruckert C."/>
        </authorList>
    </citation>
    <scope>NUCLEOTIDE SEQUENCE [LARGE SCALE GENOMIC DNA]</scope>
    <source>
        <strain evidence="3 4">KCTC 12866</strain>
    </source>
</reference>
<evidence type="ECO:0000313" key="3">
    <source>
        <dbReference type="EMBL" id="GHB62437.1"/>
    </source>
</evidence>
<dbReference type="EMBL" id="BMXF01000001">
    <property type="protein sequence ID" value="GHB62437.1"/>
    <property type="molecule type" value="Genomic_DNA"/>
</dbReference>
<dbReference type="InterPro" id="IPR050546">
    <property type="entry name" value="Glycosyl_Hydrlase_16"/>
</dbReference>
<feature type="domain" description="GH16" evidence="2">
    <location>
        <begin position="54"/>
        <end position="288"/>
    </location>
</feature>
<dbReference type="GO" id="GO:0004553">
    <property type="term" value="F:hydrolase activity, hydrolyzing O-glycosyl compounds"/>
    <property type="evidence" value="ECO:0007669"/>
    <property type="project" value="InterPro"/>
</dbReference>
<dbReference type="PANTHER" id="PTHR10963">
    <property type="entry name" value="GLYCOSYL HYDROLASE-RELATED"/>
    <property type="match status" value="1"/>
</dbReference>
<dbReference type="CDD" id="cd08023">
    <property type="entry name" value="GH16_laminarinase_like"/>
    <property type="match status" value="1"/>
</dbReference>
<comment type="caution">
    <text evidence="3">The sequence shown here is derived from an EMBL/GenBank/DDBJ whole genome shotgun (WGS) entry which is preliminary data.</text>
</comment>
<evidence type="ECO:0000256" key="1">
    <source>
        <dbReference type="ARBA" id="ARBA00006865"/>
    </source>
</evidence>
<dbReference type="InterPro" id="IPR013320">
    <property type="entry name" value="ConA-like_dom_sf"/>
</dbReference>
<evidence type="ECO:0000259" key="2">
    <source>
        <dbReference type="PROSITE" id="PS51762"/>
    </source>
</evidence>
<organism evidence="3 4">
    <name type="scientific">Persicitalea jodogahamensis</name>
    <dbReference type="NCBI Taxonomy" id="402147"/>
    <lineage>
        <taxon>Bacteria</taxon>
        <taxon>Pseudomonadati</taxon>
        <taxon>Bacteroidota</taxon>
        <taxon>Cytophagia</taxon>
        <taxon>Cytophagales</taxon>
        <taxon>Spirosomataceae</taxon>
        <taxon>Persicitalea</taxon>
    </lineage>
</organism>
<protein>
    <recommendedName>
        <fullName evidence="2">GH16 domain-containing protein</fullName>
    </recommendedName>
</protein>
<dbReference type="RefSeq" id="WP_229580497.1">
    <property type="nucleotide sequence ID" value="NZ_BMXF01000001.1"/>
</dbReference>
<dbReference type="GO" id="GO:0005975">
    <property type="term" value="P:carbohydrate metabolic process"/>
    <property type="evidence" value="ECO:0007669"/>
    <property type="project" value="InterPro"/>
</dbReference>
<dbReference type="AlphaFoldDB" id="A0A8J3G8Y9"/>
<name>A0A8J3G8Y9_9BACT</name>
<gene>
    <name evidence="3" type="ORF">GCM10007390_15320</name>
</gene>
<dbReference type="Proteomes" id="UP000598271">
    <property type="component" value="Unassembled WGS sequence"/>
</dbReference>
<sequence length="289" mass="32776">MRYVTILLFLMFALTARCQRKEVTPPTQVAVLDPKTTLPKEFVFTDKPVWQDEFDYSGKPDPAKWGYDLGGSGWGNNEMQNYTDNLANAHVKDGHLVITAIKEPSGGRLYSSARLLTKGKGDFLYGKIEVRAKLPTGVGTWPAIWTLATDSNYGTQYWPDNGEMDIMEHVGFDQNRVHANIHTKAFNHSIGTNKGDEILVPTASTEFHVYSCEWKPDLIVFAVDGKEYFRFQKDGLYGWKEWPFDRKQFLLLNIAVGGNWGGQKGVDNTIFPQSMEVDYVRVYGLTEKK</sequence>
<evidence type="ECO:0000313" key="4">
    <source>
        <dbReference type="Proteomes" id="UP000598271"/>
    </source>
</evidence>
<dbReference type="Pfam" id="PF00722">
    <property type="entry name" value="Glyco_hydro_16"/>
    <property type="match status" value="1"/>
</dbReference>
<dbReference type="InterPro" id="IPR000757">
    <property type="entry name" value="Beta-glucanase-like"/>
</dbReference>
<accession>A0A8J3G8Y9</accession>
<keyword evidence="4" id="KW-1185">Reference proteome</keyword>
<dbReference type="PANTHER" id="PTHR10963:SF55">
    <property type="entry name" value="GLYCOSIDE HYDROLASE FAMILY 16 PROTEIN"/>
    <property type="match status" value="1"/>
</dbReference>
<proteinExistence type="inferred from homology"/>
<dbReference type="Gene3D" id="2.60.120.200">
    <property type="match status" value="1"/>
</dbReference>
<comment type="similarity">
    <text evidence="1">Belongs to the glycosyl hydrolase 16 family.</text>
</comment>
<dbReference type="PROSITE" id="PS51762">
    <property type="entry name" value="GH16_2"/>
    <property type="match status" value="1"/>
</dbReference>